<gene>
    <name evidence="2" type="ORF">F7645_03990</name>
</gene>
<organism evidence="2 3">
    <name type="scientific">Tenacibaculum finnmarkense genomovar finnmarkense</name>
    <dbReference type="NCBI Taxonomy" id="1458503"/>
    <lineage>
        <taxon>Bacteria</taxon>
        <taxon>Pseudomonadati</taxon>
        <taxon>Bacteroidota</taxon>
        <taxon>Flavobacteriia</taxon>
        <taxon>Flavobacteriales</taxon>
        <taxon>Flavobacteriaceae</taxon>
        <taxon>Tenacibaculum</taxon>
        <taxon>Tenacibaculum finnmarkense</taxon>
    </lineage>
</organism>
<dbReference type="InterPro" id="IPR003959">
    <property type="entry name" value="ATPase_AAA_core"/>
</dbReference>
<dbReference type="RefSeq" id="WP_101955129.1">
    <property type="nucleotide sequence ID" value="NZ_JAJHTL010000003.1"/>
</dbReference>
<sequence>MRICNIKIENFKAFEILNFECNSNFNFIVGENNIGKSTLLEVILLWKSSFDKLIQTNGEDFYGANTPCYLEFDKLFFLRLRNDNDIFNKSAKKKLSITISFKHGEDIYPLKITLEKPGNISNSYFRIKYDIDLFNSFKNKEIELGLSLKDAIFVYHTRPIFHSIKNEAFYNNAQLLKKISLGKSHEVIRNKILKSENPDTKFQALQNRLNNVFKSNFKIRFKNKNRQDDEFVRITIQEQNKKEIEISLMGSGMLQIIEIFSTLEFINRKEHCVNILLIDEPDSHIHSNLQANLLDELKTNTNYQTFLISHNDRLINKADEGELFFLNSLTISQGLISSMPKSCYSSVGNELAQNLLSLADIERQKIIIITEGKTDKNILEIAFKKLNNGEESPYHIVSSGLDLDEQKRSGNADTVRRTIEFISTISNNLKLVGLFDNDREGNEQFKGLNKNIFEEYIPNSIIRKHKEKMIFGLLLPVTDEKKEFITDNITQRYFVMEHYFSNDFLNIHNMKGDNILTTNVFEISGNKVQFSNDIDQANPVEFEGFNILFNEIDALFNEVNIPVLELNIN</sequence>
<proteinExistence type="predicted"/>
<name>A0AAP1RET3_9FLAO</name>
<dbReference type="Proteomes" id="UP000806077">
    <property type="component" value="Unassembled WGS sequence"/>
</dbReference>
<dbReference type="PANTHER" id="PTHR43581:SF4">
    <property type="entry name" value="ATP_GTP PHOSPHATASE"/>
    <property type="match status" value="1"/>
</dbReference>
<dbReference type="PANTHER" id="PTHR43581">
    <property type="entry name" value="ATP/GTP PHOSPHATASE"/>
    <property type="match status" value="1"/>
</dbReference>
<protein>
    <submittedName>
        <fullName evidence="2">AAA family ATPase</fullName>
    </submittedName>
</protein>
<feature type="domain" description="ATPase AAA-type core" evidence="1">
    <location>
        <begin position="25"/>
        <end position="316"/>
    </location>
</feature>
<dbReference type="Pfam" id="PF13304">
    <property type="entry name" value="AAA_21"/>
    <property type="match status" value="1"/>
</dbReference>
<dbReference type="GO" id="GO:0005524">
    <property type="term" value="F:ATP binding"/>
    <property type="evidence" value="ECO:0007669"/>
    <property type="project" value="InterPro"/>
</dbReference>
<accession>A0AAP1RET3</accession>
<evidence type="ECO:0000313" key="3">
    <source>
        <dbReference type="Proteomes" id="UP000806077"/>
    </source>
</evidence>
<evidence type="ECO:0000259" key="1">
    <source>
        <dbReference type="Pfam" id="PF13304"/>
    </source>
</evidence>
<reference evidence="2 3" key="1">
    <citation type="journal article" date="2020" name="Int. J. Syst. Evol. Microbiol.">
        <title>Tenacibaculum piscium sp. nov., isolated from skin ulcers of sea-farmed fish, and description of Tenacibaculum finnmarkense sp. nov. with subdivision into genomovars finnmarkense and ulcerans.</title>
        <authorList>
            <person name="Olsen A.B."/>
            <person name="Spilsberg B."/>
            <person name="Nilsen H.K."/>
            <person name="Lagesen K."/>
            <person name="Gulla S."/>
            <person name="Avendano-Herrera R."/>
            <person name="Irgang R."/>
            <person name="Duchaud E."/>
            <person name="Colquhoun D.J."/>
        </authorList>
    </citation>
    <scope>NUCLEOTIDE SEQUENCE [LARGE SCALE GENOMIC DNA]</scope>
    <source>
        <strain evidence="2 3">TNO037</strain>
    </source>
</reference>
<dbReference type="InterPro" id="IPR027417">
    <property type="entry name" value="P-loop_NTPase"/>
</dbReference>
<keyword evidence="3" id="KW-1185">Reference proteome</keyword>
<dbReference type="Gene3D" id="3.40.50.300">
    <property type="entry name" value="P-loop containing nucleotide triphosphate hydrolases"/>
    <property type="match status" value="1"/>
</dbReference>
<evidence type="ECO:0000313" key="2">
    <source>
        <dbReference type="EMBL" id="MBE7694587.1"/>
    </source>
</evidence>
<dbReference type="AlphaFoldDB" id="A0AAP1RET3"/>
<dbReference type="InterPro" id="IPR051396">
    <property type="entry name" value="Bact_Antivir_Def_Nuclease"/>
</dbReference>
<dbReference type="EMBL" id="WXXV01000003">
    <property type="protein sequence ID" value="MBE7694587.1"/>
    <property type="molecule type" value="Genomic_DNA"/>
</dbReference>
<dbReference type="GO" id="GO:0016887">
    <property type="term" value="F:ATP hydrolysis activity"/>
    <property type="evidence" value="ECO:0007669"/>
    <property type="project" value="InterPro"/>
</dbReference>
<dbReference type="SUPFAM" id="SSF52540">
    <property type="entry name" value="P-loop containing nucleoside triphosphate hydrolases"/>
    <property type="match status" value="1"/>
</dbReference>
<comment type="caution">
    <text evidence="2">The sequence shown here is derived from an EMBL/GenBank/DDBJ whole genome shotgun (WGS) entry which is preliminary data.</text>
</comment>